<dbReference type="EMBL" id="ML119051">
    <property type="protein sequence ID" value="ROT43515.1"/>
    <property type="molecule type" value="Genomic_DNA"/>
</dbReference>
<gene>
    <name evidence="1" type="ORF">SODALDRAFT_327721</name>
</gene>
<accession>A0A3N2QA41</accession>
<dbReference type="GeneID" id="39578983"/>
<protein>
    <submittedName>
        <fullName evidence="1">Uncharacterized protein</fullName>
    </submittedName>
</protein>
<sequence>MNRYPIRICPQGSTPASPLPTFLKKGLAAYHWSYASALGAITPSSARRDPTPCAANCPAPGPLHLLH</sequence>
<dbReference type="Proteomes" id="UP000272025">
    <property type="component" value="Unassembled WGS sequence"/>
</dbReference>
<evidence type="ECO:0000313" key="2">
    <source>
        <dbReference type="Proteomes" id="UP000272025"/>
    </source>
</evidence>
<proteinExistence type="predicted"/>
<reference evidence="1 2" key="1">
    <citation type="journal article" date="2018" name="Mol. Ecol.">
        <title>The obligate alkalophilic soda-lake fungus Sodiomyces alkalinus has shifted to a protein diet.</title>
        <authorList>
            <person name="Grum-Grzhimaylo A.A."/>
            <person name="Falkoski D.L."/>
            <person name="van den Heuvel J."/>
            <person name="Valero-Jimenez C.A."/>
            <person name="Min B."/>
            <person name="Choi I.G."/>
            <person name="Lipzen A."/>
            <person name="Daum C.G."/>
            <person name="Aanen D.K."/>
            <person name="Tsang A."/>
            <person name="Henrissat B."/>
            <person name="Bilanenko E.N."/>
            <person name="de Vries R.P."/>
            <person name="van Kan J.A.L."/>
            <person name="Grigoriev I.V."/>
            <person name="Debets A.J.M."/>
        </authorList>
    </citation>
    <scope>NUCLEOTIDE SEQUENCE [LARGE SCALE GENOMIC DNA]</scope>
    <source>
        <strain evidence="1 2">F11</strain>
    </source>
</reference>
<name>A0A3N2QA41_SODAK</name>
<dbReference type="RefSeq" id="XP_028471321.1">
    <property type="nucleotide sequence ID" value="XM_028610505.1"/>
</dbReference>
<keyword evidence="2" id="KW-1185">Reference proteome</keyword>
<organism evidence="1 2">
    <name type="scientific">Sodiomyces alkalinus (strain CBS 110278 / VKM F-3762 / F11)</name>
    <name type="common">Alkaliphilic filamentous fungus</name>
    <dbReference type="NCBI Taxonomy" id="1314773"/>
    <lineage>
        <taxon>Eukaryota</taxon>
        <taxon>Fungi</taxon>
        <taxon>Dikarya</taxon>
        <taxon>Ascomycota</taxon>
        <taxon>Pezizomycotina</taxon>
        <taxon>Sordariomycetes</taxon>
        <taxon>Hypocreomycetidae</taxon>
        <taxon>Glomerellales</taxon>
        <taxon>Plectosphaerellaceae</taxon>
        <taxon>Sodiomyces</taxon>
    </lineage>
</organism>
<evidence type="ECO:0000313" key="1">
    <source>
        <dbReference type="EMBL" id="ROT43515.1"/>
    </source>
</evidence>
<dbReference type="AlphaFoldDB" id="A0A3N2QA41"/>